<dbReference type="STRING" id="1156985.SAMN04488118_101480"/>
<dbReference type="Gene3D" id="3.10.105.10">
    <property type="entry name" value="Dipeptide-binding Protein, Domain 3"/>
    <property type="match status" value="2"/>
</dbReference>
<dbReference type="Proteomes" id="UP000198767">
    <property type="component" value="Unassembled WGS sequence"/>
</dbReference>
<keyword evidence="4" id="KW-1185">Reference proteome</keyword>
<dbReference type="SUPFAM" id="SSF53850">
    <property type="entry name" value="Periplasmic binding protein-like II"/>
    <property type="match status" value="1"/>
</dbReference>
<feature type="chain" id="PRO_5011637313" evidence="1">
    <location>
        <begin position="22"/>
        <end position="320"/>
    </location>
</feature>
<sequence length="320" mass="35065">MKKLTLTTTLALTIATTGAMAQEKVMVGEPSWPGAKIMSRIIGQVIETRLGGEADYAPGANAVIFASMDGGRGDIDVHPDVWLPNQSSFTNEYVDEKGTVSLSTGSYEGRAGICVPNYMVEEHNIKSIFDLATPMAQELFDSDGDGKGEIWVGASGWASTNTFKVRVRDYGIETFLEPTTEDETVFYSRLKDLVDQKKGAAFYCYAPHYVHALYPVTILEEPENDPNTYKMVQPDQDADWYNKSRVDSGEPVKTVTVAYSNSLNERNPAAASFLANIDMSAQSLSELTYKVVVQGGDINEVVAEWIENNGDIVDGWLGLI</sequence>
<dbReference type="Pfam" id="PF04069">
    <property type="entry name" value="OpuAC"/>
    <property type="match status" value="1"/>
</dbReference>
<dbReference type="RefSeq" id="WP_090215570.1">
    <property type="nucleotide sequence ID" value="NZ_CANLDO010000017.1"/>
</dbReference>
<dbReference type="EMBL" id="FMWG01000001">
    <property type="protein sequence ID" value="SCZ51439.1"/>
    <property type="molecule type" value="Genomic_DNA"/>
</dbReference>
<keyword evidence="1" id="KW-0732">Signal</keyword>
<proteinExistence type="predicted"/>
<name>A0A1G5PQV6_9RHOB</name>
<dbReference type="GO" id="GO:0043190">
    <property type="term" value="C:ATP-binding cassette (ABC) transporter complex"/>
    <property type="evidence" value="ECO:0007669"/>
    <property type="project" value="InterPro"/>
</dbReference>
<protein>
    <submittedName>
        <fullName evidence="3">Glycine betaine/proline transport system substrate-binding protein</fullName>
    </submittedName>
</protein>
<dbReference type="CDD" id="cd13642">
    <property type="entry name" value="PBP2_BCP_1"/>
    <property type="match status" value="1"/>
</dbReference>
<gene>
    <name evidence="3" type="ORF">SAMN04488118_101480</name>
</gene>
<evidence type="ECO:0000256" key="1">
    <source>
        <dbReference type="SAM" id="SignalP"/>
    </source>
</evidence>
<organism evidence="3 4">
    <name type="scientific">Epibacterium ulvae</name>
    <dbReference type="NCBI Taxonomy" id="1156985"/>
    <lineage>
        <taxon>Bacteria</taxon>
        <taxon>Pseudomonadati</taxon>
        <taxon>Pseudomonadota</taxon>
        <taxon>Alphaproteobacteria</taxon>
        <taxon>Rhodobacterales</taxon>
        <taxon>Roseobacteraceae</taxon>
        <taxon>Epibacterium</taxon>
    </lineage>
</organism>
<dbReference type="OrthoDB" id="9787902at2"/>
<evidence type="ECO:0000313" key="4">
    <source>
        <dbReference type="Proteomes" id="UP000198767"/>
    </source>
</evidence>
<dbReference type="InterPro" id="IPR007210">
    <property type="entry name" value="ABC_Gly_betaine_transp_sub-bd"/>
</dbReference>
<feature type="domain" description="ABC-type glycine betaine transport system substrate-binding" evidence="2">
    <location>
        <begin position="24"/>
        <end position="308"/>
    </location>
</feature>
<reference evidence="3 4" key="1">
    <citation type="submission" date="2016-10" db="EMBL/GenBank/DDBJ databases">
        <authorList>
            <person name="de Groot N.N."/>
        </authorList>
    </citation>
    <scope>NUCLEOTIDE SEQUENCE [LARGE SCALE GENOMIC DNA]</scope>
    <source>
        <strain evidence="3 4">U95</strain>
    </source>
</reference>
<evidence type="ECO:0000259" key="2">
    <source>
        <dbReference type="Pfam" id="PF04069"/>
    </source>
</evidence>
<dbReference type="AlphaFoldDB" id="A0A1G5PQV6"/>
<dbReference type="Gene3D" id="3.40.190.100">
    <property type="entry name" value="Glycine betaine-binding periplasmic protein, domain 2"/>
    <property type="match status" value="1"/>
</dbReference>
<feature type="signal peptide" evidence="1">
    <location>
        <begin position="1"/>
        <end position="21"/>
    </location>
</feature>
<dbReference type="GO" id="GO:0022857">
    <property type="term" value="F:transmembrane transporter activity"/>
    <property type="evidence" value="ECO:0007669"/>
    <property type="project" value="InterPro"/>
</dbReference>
<evidence type="ECO:0000313" key="3">
    <source>
        <dbReference type="EMBL" id="SCZ51439.1"/>
    </source>
</evidence>
<accession>A0A1G5PQV6</accession>